<keyword evidence="2" id="KW-1185">Reference proteome</keyword>
<protein>
    <submittedName>
        <fullName evidence="1">Tho complex subunit 2</fullName>
    </submittedName>
</protein>
<dbReference type="Proteomes" id="UP000036403">
    <property type="component" value="Unassembled WGS sequence"/>
</dbReference>
<dbReference type="AlphaFoldDB" id="A0A0J7KXN0"/>
<name>A0A0J7KXN0_LASNI</name>
<comment type="caution">
    <text evidence="1">The sequence shown here is derived from an EMBL/GenBank/DDBJ whole genome shotgun (WGS) entry which is preliminary data.</text>
</comment>
<evidence type="ECO:0000313" key="1">
    <source>
        <dbReference type="EMBL" id="KMQ95048.1"/>
    </source>
</evidence>
<gene>
    <name evidence="1" type="ORF">RF55_4752</name>
</gene>
<proteinExistence type="predicted"/>
<dbReference type="PaxDb" id="67767-A0A0J7KXN0"/>
<dbReference type="EMBL" id="LBMM01002261">
    <property type="protein sequence ID" value="KMQ95048.1"/>
    <property type="molecule type" value="Genomic_DNA"/>
</dbReference>
<evidence type="ECO:0000313" key="2">
    <source>
        <dbReference type="Proteomes" id="UP000036403"/>
    </source>
</evidence>
<accession>A0A0J7KXN0</accession>
<sequence>MNMQQNFGLAHRNKLLCSEVAVSHFQAPFAGISLEPAGQIPQNGAKAITPKSFCQRGEMDGFGNNNPKKANRDRIGQNIDKGFGRMFQRLLGRKLFILKNRIQILQMLFTAFAKKGRKQFLLICKMVIKRSLGNPCLLRNDRHRGAAVALFQKDEAGILENLLSFGIFTGFTSVYRKSFGIRHLGIYSMKMGDFLTGQLKIKLTERIGHVVYSKEAFCAE</sequence>
<reference evidence="1 2" key="1">
    <citation type="submission" date="2015-04" db="EMBL/GenBank/DDBJ databases">
        <title>Lasius niger genome sequencing.</title>
        <authorList>
            <person name="Konorov E.A."/>
            <person name="Nikitin M.A."/>
            <person name="Kirill M.V."/>
            <person name="Chang P."/>
        </authorList>
    </citation>
    <scope>NUCLEOTIDE SEQUENCE [LARGE SCALE GENOMIC DNA]</scope>
    <source>
        <tissue evidence="1">Whole</tissue>
    </source>
</reference>
<organism evidence="1 2">
    <name type="scientific">Lasius niger</name>
    <name type="common">Black garden ant</name>
    <dbReference type="NCBI Taxonomy" id="67767"/>
    <lineage>
        <taxon>Eukaryota</taxon>
        <taxon>Metazoa</taxon>
        <taxon>Ecdysozoa</taxon>
        <taxon>Arthropoda</taxon>
        <taxon>Hexapoda</taxon>
        <taxon>Insecta</taxon>
        <taxon>Pterygota</taxon>
        <taxon>Neoptera</taxon>
        <taxon>Endopterygota</taxon>
        <taxon>Hymenoptera</taxon>
        <taxon>Apocrita</taxon>
        <taxon>Aculeata</taxon>
        <taxon>Formicoidea</taxon>
        <taxon>Formicidae</taxon>
        <taxon>Formicinae</taxon>
        <taxon>Lasius</taxon>
        <taxon>Lasius</taxon>
    </lineage>
</organism>